<dbReference type="AlphaFoldDB" id="A0A7S2RPX6"/>
<evidence type="ECO:0000256" key="1">
    <source>
        <dbReference type="SAM" id="MobiDB-lite"/>
    </source>
</evidence>
<feature type="compositionally biased region" description="Low complexity" evidence="1">
    <location>
        <begin position="66"/>
        <end position="86"/>
    </location>
</feature>
<proteinExistence type="predicted"/>
<name>A0A7S2RPX6_9STRA</name>
<gene>
    <name evidence="2" type="ORF">RMAR1173_LOCUS6792</name>
</gene>
<feature type="region of interest" description="Disordered" evidence="1">
    <location>
        <begin position="103"/>
        <end position="143"/>
    </location>
</feature>
<sequence>MAAAWTAAPRPEAHQDQGTIGWLRNPLLATVVWFLGGTPATGVSRSSFASSDEGETYLGTVDSARSMGTSADSLSSSGKAAKSSCDALPNTLAVETDLLPKVLRDRDAEEADGDIPGGSDSASPHWGWYVSTTPPQNQYGGKA</sequence>
<evidence type="ECO:0000313" key="2">
    <source>
        <dbReference type="EMBL" id="CAD9677410.1"/>
    </source>
</evidence>
<dbReference type="EMBL" id="HBHJ01010422">
    <property type="protein sequence ID" value="CAD9677410.1"/>
    <property type="molecule type" value="Transcribed_RNA"/>
</dbReference>
<feature type="region of interest" description="Disordered" evidence="1">
    <location>
        <begin position="61"/>
        <end position="86"/>
    </location>
</feature>
<organism evidence="2">
    <name type="scientific">Rhizochromulina marina</name>
    <dbReference type="NCBI Taxonomy" id="1034831"/>
    <lineage>
        <taxon>Eukaryota</taxon>
        <taxon>Sar</taxon>
        <taxon>Stramenopiles</taxon>
        <taxon>Ochrophyta</taxon>
        <taxon>Dictyochophyceae</taxon>
        <taxon>Rhizochromulinales</taxon>
        <taxon>Rhizochromulina</taxon>
    </lineage>
</organism>
<feature type="compositionally biased region" description="Polar residues" evidence="1">
    <location>
        <begin position="130"/>
        <end position="143"/>
    </location>
</feature>
<accession>A0A7S2RPX6</accession>
<protein>
    <submittedName>
        <fullName evidence="2">Uncharacterized protein</fullName>
    </submittedName>
</protein>
<reference evidence="2" key="1">
    <citation type="submission" date="2021-01" db="EMBL/GenBank/DDBJ databases">
        <authorList>
            <person name="Corre E."/>
            <person name="Pelletier E."/>
            <person name="Niang G."/>
            <person name="Scheremetjew M."/>
            <person name="Finn R."/>
            <person name="Kale V."/>
            <person name="Holt S."/>
            <person name="Cochrane G."/>
            <person name="Meng A."/>
            <person name="Brown T."/>
            <person name="Cohen L."/>
        </authorList>
    </citation>
    <scope>NUCLEOTIDE SEQUENCE</scope>
    <source>
        <strain evidence="2">CCMP1243</strain>
    </source>
</reference>